<feature type="region of interest" description="Disordered" evidence="1">
    <location>
        <begin position="1"/>
        <end position="36"/>
    </location>
</feature>
<protein>
    <submittedName>
        <fullName evidence="2">Uncharacterized protein</fullName>
    </submittedName>
</protein>
<dbReference type="EMBL" id="CADCUS010000067">
    <property type="protein sequence ID" value="CAA9383901.1"/>
    <property type="molecule type" value="Genomic_DNA"/>
</dbReference>
<feature type="compositionally biased region" description="Basic residues" evidence="1">
    <location>
        <begin position="26"/>
        <end position="36"/>
    </location>
</feature>
<sequence>GGRRARRHRHRRRRRGGGRRPDPLRAHRRPGQQRGA</sequence>
<accession>A0A6J4NIJ0</accession>
<dbReference type="AlphaFoldDB" id="A0A6J4NIJ0"/>
<name>A0A6J4NIJ0_9PSEU</name>
<gene>
    <name evidence="2" type="ORF">AVDCRST_MAG66-507</name>
</gene>
<evidence type="ECO:0000313" key="2">
    <source>
        <dbReference type="EMBL" id="CAA9383901.1"/>
    </source>
</evidence>
<feature type="compositionally biased region" description="Basic residues" evidence="1">
    <location>
        <begin position="1"/>
        <end position="18"/>
    </location>
</feature>
<feature type="non-terminal residue" evidence="2">
    <location>
        <position position="36"/>
    </location>
</feature>
<evidence type="ECO:0000256" key="1">
    <source>
        <dbReference type="SAM" id="MobiDB-lite"/>
    </source>
</evidence>
<reference evidence="2" key="1">
    <citation type="submission" date="2020-02" db="EMBL/GenBank/DDBJ databases">
        <authorList>
            <person name="Meier V. D."/>
        </authorList>
    </citation>
    <scope>NUCLEOTIDE SEQUENCE</scope>
    <source>
        <strain evidence="2">AVDCRST_MAG66</strain>
    </source>
</reference>
<proteinExistence type="predicted"/>
<organism evidence="2">
    <name type="scientific">uncultured Pseudonocardia sp</name>
    <dbReference type="NCBI Taxonomy" id="211455"/>
    <lineage>
        <taxon>Bacteria</taxon>
        <taxon>Bacillati</taxon>
        <taxon>Actinomycetota</taxon>
        <taxon>Actinomycetes</taxon>
        <taxon>Pseudonocardiales</taxon>
        <taxon>Pseudonocardiaceae</taxon>
        <taxon>Pseudonocardia</taxon>
        <taxon>environmental samples</taxon>
    </lineage>
</organism>
<feature type="non-terminal residue" evidence="2">
    <location>
        <position position="1"/>
    </location>
</feature>